<dbReference type="Proteomes" id="UP001140949">
    <property type="component" value="Unassembled WGS sequence"/>
</dbReference>
<comment type="caution">
    <text evidence="1">The sequence shown here is derived from an EMBL/GenBank/DDBJ whole genome shotgun (WGS) entry which is preliminary data.</text>
</comment>
<keyword evidence="2" id="KW-1185">Reference proteome</keyword>
<evidence type="ECO:0000313" key="1">
    <source>
        <dbReference type="EMBL" id="KAJ6798834.1"/>
    </source>
</evidence>
<gene>
    <name evidence="1" type="ORF">M6B38_211215</name>
</gene>
<name>A0AAX6E474_IRIPA</name>
<reference evidence="1" key="2">
    <citation type="submission" date="2023-04" db="EMBL/GenBank/DDBJ databases">
        <authorList>
            <person name="Bruccoleri R.E."/>
            <person name="Oakeley E.J."/>
            <person name="Faust A.-M."/>
            <person name="Dessus-Babus S."/>
            <person name="Altorfer M."/>
            <person name="Burckhardt D."/>
            <person name="Oertli M."/>
            <person name="Naumann U."/>
            <person name="Petersen F."/>
            <person name="Wong J."/>
        </authorList>
    </citation>
    <scope>NUCLEOTIDE SEQUENCE</scope>
    <source>
        <strain evidence="1">GSM-AAB239-AS_SAM_17_03QT</strain>
        <tissue evidence="1">Leaf</tissue>
    </source>
</reference>
<evidence type="ECO:0000313" key="2">
    <source>
        <dbReference type="Proteomes" id="UP001140949"/>
    </source>
</evidence>
<sequence>MISFHFFKFVFPDNNCSAICCLGTHYKELVFIALESRDTTPKVYNLISLNVFNLGLYVLNTLEISNHTTFKQMKDKELHREGRQTLMILLIKPQITGVRHLILSRILRGTQLLERSNFTLEIWEMIQTVGTSLLLKALLNLLDGEM</sequence>
<dbReference type="EMBL" id="JANAVB010040218">
    <property type="protein sequence ID" value="KAJ6798834.1"/>
    <property type="molecule type" value="Genomic_DNA"/>
</dbReference>
<proteinExistence type="predicted"/>
<accession>A0AAX6E474</accession>
<reference evidence="1" key="1">
    <citation type="journal article" date="2023" name="GigaByte">
        <title>Genome assembly of the bearded iris, Iris pallida Lam.</title>
        <authorList>
            <person name="Bruccoleri R.E."/>
            <person name="Oakeley E.J."/>
            <person name="Faust A.M.E."/>
            <person name="Altorfer M."/>
            <person name="Dessus-Babus S."/>
            <person name="Burckhardt D."/>
            <person name="Oertli M."/>
            <person name="Naumann U."/>
            <person name="Petersen F."/>
            <person name="Wong J."/>
        </authorList>
    </citation>
    <scope>NUCLEOTIDE SEQUENCE</scope>
    <source>
        <strain evidence="1">GSM-AAB239-AS_SAM_17_03QT</strain>
    </source>
</reference>
<organism evidence="1 2">
    <name type="scientific">Iris pallida</name>
    <name type="common">Sweet iris</name>
    <dbReference type="NCBI Taxonomy" id="29817"/>
    <lineage>
        <taxon>Eukaryota</taxon>
        <taxon>Viridiplantae</taxon>
        <taxon>Streptophyta</taxon>
        <taxon>Embryophyta</taxon>
        <taxon>Tracheophyta</taxon>
        <taxon>Spermatophyta</taxon>
        <taxon>Magnoliopsida</taxon>
        <taxon>Liliopsida</taxon>
        <taxon>Asparagales</taxon>
        <taxon>Iridaceae</taxon>
        <taxon>Iridoideae</taxon>
        <taxon>Irideae</taxon>
        <taxon>Iris</taxon>
    </lineage>
</organism>
<dbReference type="AlphaFoldDB" id="A0AAX6E474"/>
<protein>
    <submittedName>
        <fullName evidence="1">Uncharacterized protein</fullName>
    </submittedName>
</protein>